<dbReference type="KEGG" id="nml:Namu_3658"/>
<evidence type="ECO:0000313" key="2">
    <source>
        <dbReference type="Proteomes" id="UP000002218"/>
    </source>
</evidence>
<reference evidence="2" key="1">
    <citation type="submission" date="2009-09" db="EMBL/GenBank/DDBJ databases">
        <title>The complete genome of Nakamurella multipartita DSM 44233.</title>
        <authorList>
            <consortium name="US DOE Joint Genome Institute (JGI-PGF)"/>
            <person name="Lucas S."/>
            <person name="Copeland A."/>
            <person name="Lapidus A."/>
            <person name="Glavina del Rio T."/>
            <person name="Dalin E."/>
            <person name="Tice H."/>
            <person name="Bruce D."/>
            <person name="Goodwin L."/>
            <person name="Pitluck S."/>
            <person name="Kyrpides N."/>
            <person name="Mavromatis K."/>
            <person name="Ivanova N."/>
            <person name="Ovchinnikova G."/>
            <person name="Sims D."/>
            <person name="Meincke L."/>
            <person name="Brettin T."/>
            <person name="Detter J.C."/>
            <person name="Han C."/>
            <person name="Larimer F."/>
            <person name="Land M."/>
            <person name="Hauser L."/>
            <person name="Markowitz V."/>
            <person name="Cheng J.-F."/>
            <person name="Hugenholtz P."/>
            <person name="Woyke T."/>
            <person name="Wu D."/>
            <person name="Klenk H.-P."/>
            <person name="Eisen J.A."/>
        </authorList>
    </citation>
    <scope>NUCLEOTIDE SEQUENCE [LARGE SCALE GENOMIC DNA]</scope>
    <source>
        <strain evidence="2">ATCC 700099 / DSM 44233 / CIP 104796 / JCM 9543 / NBRC 105858 / Y-104</strain>
    </source>
</reference>
<proteinExistence type="predicted"/>
<dbReference type="InParanoid" id="C8XFJ3"/>
<dbReference type="HOGENOM" id="CLU_1407473_0_0_11"/>
<accession>C8XFJ3</accession>
<evidence type="ECO:0008006" key="3">
    <source>
        <dbReference type="Google" id="ProtNLM"/>
    </source>
</evidence>
<gene>
    <name evidence="1" type="ordered locus">Namu_3658</name>
</gene>
<dbReference type="RefSeq" id="WP_015748810.1">
    <property type="nucleotide sequence ID" value="NC_013235.1"/>
</dbReference>
<dbReference type="eggNOG" id="COG2203">
    <property type="taxonomic scope" value="Bacteria"/>
</dbReference>
<dbReference type="InterPro" id="IPR029016">
    <property type="entry name" value="GAF-like_dom_sf"/>
</dbReference>
<name>C8XFJ3_NAKMY</name>
<dbReference type="OrthoDB" id="3688893at2"/>
<dbReference type="EMBL" id="CP001737">
    <property type="protein sequence ID" value="ACV79970.1"/>
    <property type="molecule type" value="Genomic_DNA"/>
</dbReference>
<dbReference type="SUPFAM" id="SSF55781">
    <property type="entry name" value="GAF domain-like"/>
    <property type="match status" value="1"/>
</dbReference>
<dbReference type="Proteomes" id="UP000002218">
    <property type="component" value="Chromosome"/>
</dbReference>
<dbReference type="AlphaFoldDB" id="C8XFJ3"/>
<evidence type="ECO:0000313" key="1">
    <source>
        <dbReference type="EMBL" id="ACV79970.1"/>
    </source>
</evidence>
<reference evidence="1 2" key="2">
    <citation type="journal article" date="2010" name="Stand. Genomic Sci.">
        <title>Complete genome sequence of Nakamurella multipartita type strain (Y-104).</title>
        <authorList>
            <person name="Tice H."/>
            <person name="Mayilraj S."/>
            <person name="Sims D."/>
            <person name="Lapidus A."/>
            <person name="Nolan M."/>
            <person name="Lucas S."/>
            <person name="Glavina Del Rio T."/>
            <person name="Copeland A."/>
            <person name="Cheng J.F."/>
            <person name="Meincke L."/>
            <person name="Bruce D."/>
            <person name="Goodwin L."/>
            <person name="Pitluck S."/>
            <person name="Ivanova N."/>
            <person name="Mavromatis K."/>
            <person name="Ovchinnikova G."/>
            <person name="Pati A."/>
            <person name="Chen A."/>
            <person name="Palaniappan K."/>
            <person name="Land M."/>
            <person name="Hauser L."/>
            <person name="Chang Y.J."/>
            <person name="Jeffries C.D."/>
            <person name="Detter J.C."/>
            <person name="Brettin T."/>
            <person name="Rohde M."/>
            <person name="Goker M."/>
            <person name="Bristow J."/>
            <person name="Eisen J.A."/>
            <person name="Markowitz V."/>
            <person name="Hugenholtz P."/>
            <person name="Kyrpides N.C."/>
            <person name="Klenk H.P."/>
            <person name="Chen F."/>
        </authorList>
    </citation>
    <scope>NUCLEOTIDE SEQUENCE [LARGE SCALE GENOMIC DNA]</scope>
    <source>
        <strain evidence="2">ATCC 700099 / DSM 44233 / CIP 104796 / JCM 9543 / NBRC 105858 / Y-104</strain>
    </source>
</reference>
<dbReference type="Gene3D" id="3.30.450.40">
    <property type="match status" value="1"/>
</dbReference>
<dbReference type="STRING" id="479431.Namu_3658"/>
<sequence>MAPTSVPWRRSAAVDTPAGAAAQLIRLSGQIGQPVHGQDPLTEALALACTMVPGAVCASLTQLTDADPRRPRTVAATAVTAAALDAIEYQTGQGPALAAIADSTIIVSDLTTETRWPAYLSRALIAGPVRAVLSYPLTRAGHPDTTLNLYSTSPTAFWVCQRWLAPPCQVWLAPPVGEVGLADPRLELDVDGS</sequence>
<keyword evidence="2" id="KW-1185">Reference proteome</keyword>
<organism evidence="1 2">
    <name type="scientific">Nakamurella multipartita (strain ATCC 700099 / DSM 44233 / CIP 104796 / JCM 9543 / NBRC 105858 / Y-104)</name>
    <name type="common">Microsphaera multipartita</name>
    <dbReference type="NCBI Taxonomy" id="479431"/>
    <lineage>
        <taxon>Bacteria</taxon>
        <taxon>Bacillati</taxon>
        <taxon>Actinomycetota</taxon>
        <taxon>Actinomycetes</taxon>
        <taxon>Nakamurellales</taxon>
        <taxon>Nakamurellaceae</taxon>
        <taxon>Nakamurella</taxon>
    </lineage>
</organism>
<protein>
    <recommendedName>
        <fullName evidence="3">GAF domain-containing protein</fullName>
    </recommendedName>
</protein>